<name>A0A1D8A5I3_9SPHN</name>
<dbReference type="AlphaFoldDB" id="A0A1D8A5I3"/>
<dbReference type="GO" id="GO:0003677">
    <property type="term" value="F:DNA binding"/>
    <property type="evidence" value="ECO:0007669"/>
    <property type="project" value="UniProtKB-UniRule"/>
</dbReference>
<dbReference type="InterPro" id="IPR044068">
    <property type="entry name" value="CB"/>
</dbReference>
<dbReference type="InterPro" id="IPR011010">
    <property type="entry name" value="DNA_brk_join_enz"/>
</dbReference>
<dbReference type="RefSeq" id="WP_069708383.1">
    <property type="nucleotide sequence ID" value="NZ_CP017075.1"/>
</dbReference>
<dbReference type="Pfam" id="PF00589">
    <property type="entry name" value="Phage_integrase"/>
    <property type="match status" value="1"/>
</dbReference>
<dbReference type="KEGG" id="nre:BES08_11730"/>
<evidence type="ECO:0000256" key="2">
    <source>
        <dbReference type="ARBA" id="ARBA00022908"/>
    </source>
</evidence>
<dbReference type="GO" id="GO:0006310">
    <property type="term" value="P:DNA recombination"/>
    <property type="evidence" value="ECO:0007669"/>
    <property type="project" value="UniProtKB-KW"/>
</dbReference>
<dbReference type="InterPro" id="IPR010998">
    <property type="entry name" value="Integrase_recombinase_N"/>
</dbReference>
<dbReference type="Proteomes" id="UP000094626">
    <property type="component" value="Chromosome"/>
</dbReference>
<dbReference type="InterPro" id="IPR013762">
    <property type="entry name" value="Integrase-like_cat_sf"/>
</dbReference>
<evidence type="ECO:0000259" key="7">
    <source>
        <dbReference type="PROSITE" id="PS51900"/>
    </source>
</evidence>
<dbReference type="Gene3D" id="1.10.150.130">
    <property type="match status" value="1"/>
</dbReference>
<evidence type="ECO:0000313" key="9">
    <source>
        <dbReference type="Proteomes" id="UP000094626"/>
    </source>
</evidence>
<dbReference type="InterPro" id="IPR038488">
    <property type="entry name" value="Integrase_DNA-bd_sf"/>
</dbReference>
<dbReference type="Pfam" id="PF22022">
    <property type="entry name" value="Phage_int_M"/>
    <property type="match status" value="1"/>
</dbReference>
<dbReference type="Pfam" id="PF13356">
    <property type="entry name" value="Arm-DNA-bind_3"/>
    <property type="match status" value="1"/>
</dbReference>
<evidence type="ECO:0000256" key="5">
    <source>
        <dbReference type="PROSITE-ProRule" id="PRU01248"/>
    </source>
</evidence>
<evidence type="ECO:0000259" key="6">
    <source>
        <dbReference type="PROSITE" id="PS51898"/>
    </source>
</evidence>
<dbReference type="EMBL" id="CP017075">
    <property type="protein sequence ID" value="AOR77348.1"/>
    <property type="molecule type" value="Genomic_DNA"/>
</dbReference>
<dbReference type="InterPro" id="IPR053876">
    <property type="entry name" value="Phage_int_M"/>
</dbReference>
<protein>
    <submittedName>
        <fullName evidence="8">Integrase</fullName>
    </submittedName>
</protein>
<dbReference type="CDD" id="cd00801">
    <property type="entry name" value="INT_P4_C"/>
    <property type="match status" value="1"/>
</dbReference>
<evidence type="ECO:0000256" key="1">
    <source>
        <dbReference type="ARBA" id="ARBA00008857"/>
    </source>
</evidence>
<dbReference type="SUPFAM" id="SSF56349">
    <property type="entry name" value="DNA breaking-rejoining enzymes"/>
    <property type="match status" value="1"/>
</dbReference>
<feature type="domain" description="Tyr recombinase" evidence="6">
    <location>
        <begin position="204"/>
        <end position="383"/>
    </location>
</feature>
<evidence type="ECO:0000256" key="3">
    <source>
        <dbReference type="ARBA" id="ARBA00023125"/>
    </source>
</evidence>
<dbReference type="PROSITE" id="PS51898">
    <property type="entry name" value="TYR_RECOMBINASE"/>
    <property type="match status" value="1"/>
</dbReference>
<keyword evidence="4" id="KW-0233">DNA recombination</keyword>
<evidence type="ECO:0000313" key="8">
    <source>
        <dbReference type="EMBL" id="AOR77348.1"/>
    </source>
</evidence>
<evidence type="ECO:0000256" key="4">
    <source>
        <dbReference type="ARBA" id="ARBA00023172"/>
    </source>
</evidence>
<dbReference type="InterPro" id="IPR050808">
    <property type="entry name" value="Phage_Integrase"/>
</dbReference>
<comment type="similarity">
    <text evidence="1">Belongs to the 'phage' integrase family.</text>
</comment>
<dbReference type="Gene3D" id="3.30.160.390">
    <property type="entry name" value="Integrase, DNA-binding domain"/>
    <property type="match status" value="1"/>
</dbReference>
<sequence>MATLFATTVASAKPRERDYKLSDGGGLYLLVRPNGTKLWRLNYRYLEKHRTLAFGAWPEVSLADARDRRDDARRLLAAGTDPSHQQKVDAARARVEENDTFKLVAEEWVAKNEREGLAEVTLRKLRWLLDKAYARIGDRPVAKITAQEVLAVLRAVEATGRHESARRMRSVLSRVFRYAIATTRAERDPASDLRGALTVPKAKHLAAITTEDRAGHLMRAIEGYSGHAITLFALKLSAHLFVRPGELRQAEWAEFNFDRSVWNIPAEKMKMRRPHRVPLSAQVVGLFEELWDLTGSGRYCFPSFRTGQRPMSENTVNAALRALGFGQEEMTAHGFRAMAATLLNETGQFNPDAIERQLAHMENNGVRRAYTRGEYWNERVALMQFWSDELERLRVGANILEPHFAARKRPSAD</sequence>
<gene>
    <name evidence="8" type="ORF">BES08_11730</name>
</gene>
<dbReference type="InterPro" id="IPR025166">
    <property type="entry name" value="Integrase_DNA_bind_dom"/>
</dbReference>
<dbReference type="PANTHER" id="PTHR30629:SF2">
    <property type="entry name" value="PROPHAGE INTEGRASE INTS-RELATED"/>
    <property type="match status" value="1"/>
</dbReference>
<keyword evidence="2" id="KW-0229">DNA integration</keyword>
<keyword evidence="3 5" id="KW-0238">DNA-binding</keyword>
<dbReference type="OrthoDB" id="7388552at2"/>
<dbReference type="Gene3D" id="1.10.443.10">
    <property type="entry name" value="Intergrase catalytic core"/>
    <property type="match status" value="1"/>
</dbReference>
<proteinExistence type="inferred from homology"/>
<organism evidence="8 9">
    <name type="scientific">Novosphingobium resinovorum</name>
    <dbReference type="NCBI Taxonomy" id="158500"/>
    <lineage>
        <taxon>Bacteria</taxon>
        <taxon>Pseudomonadati</taxon>
        <taxon>Pseudomonadota</taxon>
        <taxon>Alphaproteobacteria</taxon>
        <taxon>Sphingomonadales</taxon>
        <taxon>Sphingomonadaceae</taxon>
        <taxon>Novosphingobium</taxon>
    </lineage>
</organism>
<reference evidence="9" key="1">
    <citation type="journal article" date="2017" name="J. Biotechnol.">
        <title>Complete genome sequence of Novosphingobium resinovorum SA1, a versatile xenobiotic-degrading bacterium capable of utilizing sulfanilic acid.</title>
        <authorList>
            <person name="Hegedus B."/>
            <person name="Kos P.B."/>
            <person name="Balint B."/>
            <person name="Maroti G."/>
            <person name="Gan H.M."/>
            <person name="Perei K."/>
            <person name="Rakhely G."/>
        </authorList>
    </citation>
    <scope>NUCLEOTIDE SEQUENCE [LARGE SCALE GENOMIC DNA]</scope>
    <source>
        <strain evidence="9">SA1</strain>
    </source>
</reference>
<dbReference type="PROSITE" id="PS51900">
    <property type="entry name" value="CB"/>
    <property type="match status" value="1"/>
</dbReference>
<feature type="domain" description="Core-binding (CB)" evidence="7">
    <location>
        <begin position="99"/>
        <end position="180"/>
    </location>
</feature>
<accession>A0A1D8A5I3</accession>
<keyword evidence="9" id="KW-1185">Reference proteome</keyword>
<dbReference type="PANTHER" id="PTHR30629">
    <property type="entry name" value="PROPHAGE INTEGRASE"/>
    <property type="match status" value="1"/>
</dbReference>
<dbReference type="GO" id="GO:0015074">
    <property type="term" value="P:DNA integration"/>
    <property type="evidence" value="ECO:0007669"/>
    <property type="project" value="UniProtKB-KW"/>
</dbReference>
<dbReference type="InterPro" id="IPR002104">
    <property type="entry name" value="Integrase_catalytic"/>
</dbReference>